<evidence type="ECO:0000256" key="6">
    <source>
        <dbReference type="ARBA" id="ARBA00022842"/>
    </source>
</evidence>
<keyword evidence="4" id="KW-0479">Metal-binding</keyword>
<protein>
    <recommendedName>
        <fullName evidence="11">EngB-type G domain-containing protein</fullName>
    </recommendedName>
</protein>
<dbReference type="CDD" id="cd01876">
    <property type="entry name" value="YihA_EngB"/>
    <property type="match status" value="1"/>
</dbReference>
<evidence type="ECO:0000256" key="2">
    <source>
        <dbReference type="ARBA" id="ARBA00009638"/>
    </source>
</evidence>
<feature type="compositionally biased region" description="Polar residues" evidence="10">
    <location>
        <begin position="392"/>
        <end position="407"/>
    </location>
</feature>
<feature type="compositionally biased region" description="Basic and acidic residues" evidence="10">
    <location>
        <begin position="569"/>
        <end position="580"/>
    </location>
</feature>
<dbReference type="EMBL" id="MU070049">
    <property type="protein sequence ID" value="KAF5830377.1"/>
    <property type="molecule type" value="Genomic_DNA"/>
</dbReference>
<keyword evidence="8" id="KW-0717">Septation</keyword>
<feature type="region of interest" description="Disordered" evidence="10">
    <location>
        <begin position="390"/>
        <end position="629"/>
    </location>
</feature>
<feature type="compositionally biased region" description="Polar residues" evidence="10">
    <location>
        <begin position="48"/>
        <end position="60"/>
    </location>
</feature>
<comment type="cofactor">
    <cofactor evidence="1">
        <name>Mg(2+)</name>
        <dbReference type="ChEBI" id="CHEBI:18420"/>
    </cofactor>
</comment>
<keyword evidence="5" id="KW-0547">Nucleotide-binding</keyword>
<feature type="domain" description="EngB-type G" evidence="11">
    <location>
        <begin position="176"/>
        <end position="358"/>
    </location>
</feature>
<dbReference type="Pfam" id="PF01926">
    <property type="entry name" value="MMR_HSR1"/>
    <property type="match status" value="1"/>
</dbReference>
<evidence type="ECO:0000256" key="4">
    <source>
        <dbReference type="ARBA" id="ARBA00022723"/>
    </source>
</evidence>
<keyword evidence="6" id="KW-0460">Magnesium</keyword>
<organism evidence="12 13">
    <name type="scientific">Dunaliella salina</name>
    <name type="common">Green alga</name>
    <name type="synonym">Protococcus salinus</name>
    <dbReference type="NCBI Taxonomy" id="3046"/>
    <lineage>
        <taxon>Eukaryota</taxon>
        <taxon>Viridiplantae</taxon>
        <taxon>Chlorophyta</taxon>
        <taxon>core chlorophytes</taxon>
        <taxon>Chlorophyceae</taxon>
        <taxon>CS clade</taxon>
        <taxon>Chlamydomonadales</taxon>
        <taxon>Dunaliellaceae</taxon>
        <taxon>Dunaliella</taxon>
    </lineage>
</organism>
<evidence type="ECO:0000256" key="9">
    <source>
        <dbReference type="ARBA" id="ARBA00023306"/>
    </source>
</evidence>
<evidence type="ECO:0000259" key="11">
    <source>
        <dbReference type="PROSITE" id="PS51706"/>
    </source>
</evidence>
<keyword evidence="9" id="KW-0131">Cell cycle</keyword>
<feature type="compositionally biased region" description="Low complexity" evidence="10">
    <location>
        <begin position="600"/>
        <end position="621"/>
    </location>
</feature>
<evidence type="ECO:0000256" key="8">
    <source>
        <dbReference type="ARBA" id="ARBA00023210"/>
    </source>
</evidence>
<name>A0ABQ7G6Y2_DUNSA</name>
<sequence>MDMLHTLPMRCQAWAKPADFKPIPTRYLEPAQQVPCRRARRHARMLPTTCSLSPSPQPLAQESDRGGPGTGQAFQKNEQLQRQGPLTLYPDEGVEDGEQAYDSEDEEEDELAEAGSGSSSGNNPSLTSMLQGTLLPEVFANVHADGSIPQATYTRIRTAEYISSCVDHKACPVPPHRAEFAVVGRSNVGKSSLINMLTGSRRLAKVSKEPGKTQCINHFLINDSWYLVDLPGFGYAKRNSVTRSLFDRFTRSYFLERASLAMVYLLVDCSISPQKVDLKYADWLLKNKVPMAIVFTKADKRKKKGGKHEDNVQAFKHALLHDMAFPALPPCIVTSAEKGYGRTPLLHLTASLRQAFEASGILDKAMLEWQRAQIGATHTVPEERTAIPGAVSSATGGSLSQGNSSGADVQPHLHGSSSGNESSSESISFNATSSGGGMEGVQGKGTSRIGFNEVQGQWESLSSSSSTSGVDLASSGTHNVVSDGSHMVGLDAADSQDGNKGVSSSSSSSSNGSSTISFSSGKPGLTGWSEAEIRARVKQRSLQLKQQQQQQQEIQAKNSEVAFSAGSDTRLEGRKRDSVSRDSPNGRSAEPSKGGKVEGRVSVGSSSSSSSSRRNAGSGSSKRPKSKDK</sequence>
<evidence type="ECO:0000256" key="10">
    <source>
        <dbReference type="SAM" id="MobiDB-lite"/>
    </source>
</evidence>
<dbReference type="NCBIfam" id="TIGR03598">
    <property type="entry name" value="GTPase_YsxC"/>
    <property type="match status" value="1"/>
</dbReference>
<dbReference type="PROSITE" id="PS51706">
    <property type="entry name" value="G_ENGB"/>
    <property type="match status" value="1"/>
</dbReference>
<dbReference type="HAMAP" id="MF_00321">
    <property type="entry name" value="GTPase_EngB"/>
    <property type="match status" value="1"/>
</dbReference>
<dbReference type="PANTHER" id="PTHR11649:SF13">
    <property type="entry name" value="ENGB-TYPE G DOMAIN-CONTAINING PROTEIN"/>
    <property type="match status" value="1"/>
</dbReference>
<feature type="compositionally biased region" description="Low complexity" evidence="10">
    <location>
        <begin position="415"/>
        <end position="433"/>
    </location>
</feature>
<evidence type="ECO:0000256" key="1">
    <source>
        <dbReference type="ARBA" id="ARBA00001946"/>
    </source>
</evidence>
<dbReference type="Proteomes" id="UP000815325">
    <property type="component" value="Unassembled WGS sequence"/>
</dbReference>
<comment type="caution">
    <text evidence="12">The sequence shown here is derived from an EMBL/GenBank/DDBJ whole genome shotgun (WGS) entry which is preliminary data.</text>
</comment>
<keyword evidence="3" id="KW-0132">Cell division</keyword>
<feature type="compositionally biased region" description="Low complexity" evidence="10">
    <location>
        <begin position="503"/>
        <end position="520"/>
    </location>
</feature>
<gene>
    <name evidence="12" type="ORF">DUNSADRAFT_14674</name>
</gene>
<feature type="compositionally biased region" description="Acidic residues" evidence="10">
    <location>
        <begin position="92"/>
        <end position="112"/>
    </location>
</feature>
<evidence type="ECO:0000313" key="12">
    <source>
        <dbReference type="EMBL" id="KAF5830377.1"/>
    </source>
</evidence>
<dbReference type="SUPFAM" id="SSF52540">
    <property type="entry name" value="P-loop containing nucleoside triphosphate hydrolases"/>
    <property type="match status" value="1"/>
</dbReference>
<feature type="compositionally biased region" description="Low complexity" evidence="10">
    <location>
        <begin position="460"/>
        <end position="475"/>
    </location>
</feature>
<keyword evidence="7" id="KW-0342">GTP-binding</keyword>
<dbReference type="Gene3D" id="3.40.50.300">
    <property type="entry name" value="P-loop containing nucleotide triphosphate hydrolases"/>
    <property type="match status" value="1"/>
</dbReference>
<feature type="compositionally biased region" description="Polar residues" evidence="10">
    <location>
        <begin position="72"/>
        <end position="84"/>
    </location>
</feature>
<proteinExistence type="inferred from homology"/>
<keyword evidence="13" id="KW-1185">Reference proteome</keyword>
<dbReference type="InterPro" id="IPR019987">
    <property type="entry name" value="GTP-bd_ribosome_bio_YsxC"/>
</dbReference>
<feature type="compositionally biased region" description="Low complexity" evidence="10">
    <location>
        <begin position="540"/>
        <end position="555"/>
    </location>
</feature>
<evidence type="ECO:0000256" key="7">
    <source>
        <dbReference type="ARBA" id="ARBA00023134"/>
    </source>
</evidence>
<dbReference type="PANTHER" id="PTHR11649">
    <property type="entry name" value="MSS1/TRME-RELATED GTP-BINDING PROTEIN"/>
    <property type="match status" value="1"/>
</dbReference>
<dbReference type="InterPro" id="IPR006073">
    <property type="entry name" value="GTP-bd"/>
</dbReference>
<reference evidence="12" key="1">
    <citation type="submission" date="2017-08" db="EMBL/GenBank/DDBJ databases">
        <authorList>
            <person name="Polle J.E."/>
            <person name="Barry K."/>
            <person name="Cushman J."/>
            <person name="Schmutz J."/>
            <person name="Tran D."/>
            <person name="Hathwaick L.T."/>
            <person name="Yim W.C."/>
            <person name="Jenkins J."/>
            <person name="Mckie-Krisberg Z.M."/>
            <person name="Prochnik S."/>
            <person name="Lindquist E."/>
            <person name="Dockter R.B."/>
            <person name="Adam C."/>
            <person name="Molina H."/>
            <person name="Bunkerborg J."/>
            <person name="Jin E."/>
            <person name="Buchheim M."/>
            <person name="Magnuson J."/>
        </authorList>
    </citation>
    <scope>NUCLEOTIDE SEQUENCE</scope>
    <source>
        <strain evidence="12">CCAP 19/18</strain>
    </source>
</reference>
<feature type="compositionally biased region" description="Gly residues" evidence="10">
    <location>
        <begin position="434"/>
        <end position="443"/>
    </location>
</feature>
<evidence type="ECO:0000313" key="13">
    <source>
        <dbReference type="Proteomes" id="UP000815325"/>
    </source>
</evidence>
<comment type="similarity">
    <text evidence="2">Belongs to the TRAFAC class TrmE-Era-EngA-EngB-Septin-like GTPase superfamily. EngB GTPase family.</text>
</comment>
<accession>A0ABQ7G6Y2</accession>
<dbReference type="InterPro" id="IPR030393">
    <property type="entry name" value="G_ENGB_dom"/>
</dbReference>
<evidence type="ECO:0000256" key="5">
    <source>
        <dbReference type="ARBA" id="ARBA00022741"/>
    </source>
</evidence>
<evidence type="ECO:0000256" key="3">
    <source>
        <dbReference type="ARBA" id="ARBA00022618"/>
    </source>
</evidence>
<feature type="region of interest" description="Disordered" evidence="10">
    <location>
        <begin position="47"/>
        <end position="129"/>
    </location>
</feature>
<dbReference type="InterPro" id="IPR027417">
    <property type="entry name" value="P-loop_NTPase"/>
</dbReference>